<evidence type="ECO:0000256" key="1">
    <source>
        <dbReference type="ARBA" id="ARBA00004141"/>
    </source>
</evidence>
<keyword evidence="7 8" id="KW-0472">Membrane</keyword>
<keyword evidence="6 8" id="KW-1133">Transmembrane helix</keyword>
<keyword evidence="11" id="KW-1185">Reference proteome</keyword>
<dbReference type="Pfam" id="PF01699">
    <property type="entry name" value="Na_Ca_ex"/>
    <property type="match status" value="2"/>
</dbReference>
<dbReference type="Gene3D" id="1.20.1420.30">
    <property type="entry name" value="NCX, central ion-binding region"/>
    <property type="match status" value="2"/>
</dbReference>
<evidence type="ECO:0000313" key="10">
    <source>
        <dbReference type="EMBL" id="OTF73887.1"/>
    </source>
</evidence>
<evidence type="ECO:0000256" key="7">
    <source>
        <dbReference type="ARBA" id="ARBA00023136"/>
    </source>
</evidence>
<gene>
    <name evidence="10" type="ORF">BLA29_005804</name>
</gene>
<keyword evidence="3" id="KW-0050">Antiport</keyword>
<feature type="transmembrane region" description="Helical" evidence="8">
    <location>
        <begin position="90"/>
        <end position="106"/>
    </location>
</feature>
<dbReference type="PANTHER" id="PTHR10846">
    <property type="entry name" value="SODIUM/POTASSIUM/CALCIUM EXCHANGER"/>
    <property type="match status" value="1"/>
</dbReference>
<feature type="domain" description="Sodium/calcium exchanger membrane region" evidence="9">
    <location>
        <begin position="307"/>
        <end position="364"/>
    </location>
</feature>
<dbReference type="GO" id="GO:0005886">
    <property type="term" value="C:plasma membrane"/>
    <property type="evidence" value="ECO:0007669"/>
    <property type="project" value="TreeGrafter"/>
</dbReference>
<feature type="non-terminal residue" evidence="10">
    <location>
        <position position="365"/>
    </location>
</feature>
<dbReference type="EMBL" id="MUJZ01049614">
    <property type="protein sequence ID" value="OTF73887.1"/>
    <property type="molecule type" value="Genomic_DNA"/>
</dbReference>
<evidence type="ECO:0000256" key="8">
    <source>
        <dbReference type="SAM" id="Phobius"/>
    </source>
</evidence>
<proteinExistence type="inferred from homology"/>
<accession>A0A1Y3B0Z5</accession>
<dbReference type="AlphaFoldDB" id="A0A1Y3B0Z5"/>
<feature type="transmembrane region" description="Helical" evidence="8">
    <location>
        <begin position="310"/>
        <end position="335"/>
    </location>
</feature>
<evidence type="ECO:0000313" key="11">
    <source>
        <dbReference type="Proteomes" id="UP000194236"/>
    </source>
</evidence>
<dbReference type="InterPro" id="IPR044880">
    <property type="entry name" value="NCX_ion-bd_dom_sf"/>
</dbReference>
<dbReference type="Proteomes" id="UP000194236">
    <property type="component" value="Unassembled WGS sequence"/>
</dbReference>
<dbReference type="InterPro" id="IPR004837">
    <property type="entry name" value="NaCa_Exmemb"/>
</dbReference>
<organism evidence="10 11">
    <name type="scientific">Euroglyphus maynei</name>
    <name type="common">Mayne's house dust mite</name>
    <dbReference type="NCBI Taxonomy" id="6958"/>
    <lineage>
        <taxon>Eukaryota</taxon>
        <taxon>Metazoa</taxon>
        <taxon>Ecdysozoa</taxon>
        <taxon>Arthropoda</taxon>
        <taxon>Chelicerata</taxon>
        <taxon>Arachnida</taxon>
        <taxon>Acari</taxon>
        <taxon>Acariformes</taxon>
        <taxon>Sarcoptiformes</taxon>
        <taxon>Astigmata</taxon>
        <taxon>Psoroptidia</taxon>
        <taxon>Analgoidea</taxon>
        <taxon>Pyroglyphidae</taxon>
        <taxon>Pyroglyphinae</taxon>
        <taxon>Euroglyphus</taxon>
    </lineage>
</organism>
<evidence type="ECO:0000256" key="4">
    <source>
        <dbReference type="ARBA" id="ARBA00022568"/>
    </source>
</evidence>
<evidence type="ECO:0000256" key="6">
    <source>
        <dbReference type="ARBA" id="ARBA00022989"/>
    </source>
</evidence>
<evidence type="ECO:0000256" key="2">
    <source>
        <dbReference type="ARBA" id="ARBA00005364"/>
    </source>
</evidence>
<sequence>MAAGSSAPELFTAILGVFIAKGDVGTGTIVGSAVFNIFNGNHFGYDLSFFNLSILASTQLNWWPVARDSSYYTFTVLLLILFIYDGEVTTFESFTLLLFYGVYILIMKYNIQIRDLVYEQLQSRFGNVIGVDGKAPISGSAGIGELNNLKANTVQQVHYKSFQENEYDDYGANSSTTSTSVQRNPFIVRQPETTMFEAANQIIIKYKRLFRPSTRFRSAAHLIMIRSKKAKDKHLKQQQQQQDFYLDDDVQPRRMSRIGPDDEDFWRKIPDLNDGMSVCAKWAVQAPLAAALYYTIPDCRVKKNMFLASFLISILWTALLSYIMVWMVTMIGWTFGIPDSIMGITFLAAGTSVTDAYASMHAAKM</sequence>
<keyword evidence="4" id="KW-0109">Calcium transport</keyword>
<evidence type="ECO:0000256" key="3">
    <source>
        <dbReference type="ARBA" id="ARBA00022449"/>
    </source>
</evidence>
<feature type="transmembrane region" description="Helical" evidence="8">
    <location>
        <begin position="341"/>
        <end position="360"/>
    </location>
</feature>
<reference evidence="10 11" key="1">
    <citation type="submission" date="2017-03" db="EMBL/GenBank/DDBJ databases">
        <title>Genome Survey of Euroglyphus maynei.</title>
        <authorList>
            <person name="Arlian L.G."/>
            <person name="Morgan M.S."/>
            <person name="Rider S.D."/>
        </authorList>
    </citation>
    <scope>NUCLEOTIDE SEQUENCE [LARGE SCALE GENOMIC DNA]</scope>
    <source>
        <strain evidence="10">Arlian Lab</strain>
        <tissue evidence="10">Whole body</tissue>
    </source>
</reference>
<dbReference type="OrthoDB" id="2127281at2759"/>
<dbReference type="InterPro" id="IPR004481">
    <property type="entry name" value="K/Na/Ca-exchanger"/>
</dbReference>
<comment type="subcellular location">
    <subcellularLocation>
        <location evidence="1">Membrane</location>
        <topology evidence="1">Multi-pass membrane protein</topology>
    </subcellularLocation>
</comment>
<dbReference type="GO" id="GO:0005262">
    <property type="term" value="F:calcium channel activity"/>
    <property type="evidence" value="ECO:0007669"/>
    <property type="project" value="TreeGrafter"/>
</dbReference>
<evidence type="ECO:0000259" key="9">
    <source>
        <dbReference type="Pfam" id="PF01699"/>
    </source>
</evidence>
<keyword evidence="5 8" id="KW-0812">Transmembrane</keyword>
<dbReference type="GO" id="GO:0008273">
    <property type="term" value="F:calcium, potassium:sodium antiporter activity"/>
    <property type="evidence" value="ECO:0007669"/>
    <property type="project" value="TreeGrafter"/>
</dbReference>
<dbReference type="InterPro" id="IPR004836">
    <property type="entry name" value="Na_Ca_Ex"/>
</dbReference>
<dbReference type="PANTHER" id="PTHR10846:SF73">
    <property type="entry name" value="SODIUM_CALCIUM EXCHANGER MEMBRANE REGION DOMAIN-CONTAINING PROTEIN"/>
    <property type="match status" value="1"/>
</dbReference>
<evidence type="ECO:0000256" key="5">
    <source>
        <dbReference type="ARBA" id="ARBA00022692"/>
    </source>
</evidence>
<comment type="similarity">
    <text evidence="2">Belongs to the Ca(2+):cation antiporter (CaCA) (TC 2.A.19) family. SLC24A subfamily.</text>
</comment>
<name>A0A1Y3B0Z5_EURMA</name>
<keyword evidence="4" id="KW-0406">Ion transport</keyword>
<comment type="caution">
    <text evidence="10">The sequence shown here is derived from an EMBL/GenBank/DDBJ whole genome shotgun (WGS) entry which is preliminary data.</text>
</comment>
<keyword evidence="4" id="KW-0106">Calcium</keyword>
<feature type="domain" description="Sodium/calcium exchanger membrane region" evidence="9">
    <location>
        <begin position="1"/>
        <end position="107"/>
    </location>
</feature>
<dbReference type="PRINTS" id="PR01259">
    <property type="entry name" value="NACAEXCHNGR"/>
</dbReference>
<dbReference type="GO" id="GO:0006874">
    <property type="term" value="P:intracellular calcium ion homeostasis"/>
    <property type="evidence" value="ECO:0007669"/>
    <property type="project" value="TreeGrafter"/>
</dbReference>
<keyword evidence="4" id="KW-0813">Transport</keyword>
<protein>
    <submittedName>
        <fullName evidence="10">Sodium/potassium/calcium exchanger-like protein</fullName>
    </submittedName>
</protein>